<sequence>MLKNSISKFFKHDLGTLLKNSWANVFGVSIFIWFLLFLLNIFLWVSLYANQFTGQLKDRLGMYFYIKEDTTQTNEIYKKVIALKDELESNWLKVMFSSKADALAFLQKKIPDVVSNFQKFGIENPLPATLYVMFDNDSKYESLKTIVLKNKDIILNTKDIDAGSTLKQQENRVLTIINLSNFVVGMSYIIIAILLCIIIAFLGFLLKNVFYTFHRELEVKKILWATYNQIMQGFVALTINVLGFSFLICLALLLVSWITINYYVYSLFNVTLWSIFSNILLVLGVFIGEIVVIAWMGFGFSYFFARALNKRL</sequence>
<evidence type="ECO:0000256" key="1">
    <source>
        <dbReference type="SAM" id="Phobius"/>
    </source>
</evidence>
<feature type="transmembrane region" description="Helical" evidence="1">
    <location>
        <begin position="272"/>
        <end position="305"/>
    </location>
</feature>
<gene>
    <name evidence="2" type="ORF">ACD_80C00145G0001</name>
</gene>
<feature type="transmembrane region" description="Helical" evidence="1">
    <location>
        <begin position="234"/>
        <end position="260"/>
    </location>
</feature>
<feature type="transmembrane region" description="Helical" evidence="1">
    <location>
        <begin position="188"/>
        <end position="213"/>
    </location>
</feature>
<dbReference type="EMBL" id="AMFJ01036152">
    <property type="protein sequence ID" value="EKD24867.1"/>
    <property type="molecule type" value="Genomic_DNA"/>
</dbReference>
<evidence type="ECO:0008006" key="3">
    <source>
        <dbReference type="Google" id="ProtNLM"/>
    </source>
</evidence>
<keyword evidence="1" id="KW-0472">Membrane</keyword>
<reference evidence="2" key="1">
    <citation type="journal article" date="2012" name="Science">
        <title>Fermentation, hydrogen, and sulfur metabolism in multiple uncultivated bacterial phyla.</title>
        <authorList>
            <person name="Wrighton K.C."/>
            <person name="Thomas B.C."/>
            <person name="Sharon I."/>
            <person name="Miller C.S."/>
            <person name="Castelle C.J."/>
            <person name="VerBerkmoes N.C."/>
            <person name="Wilkins M.J."/>
            <person name="Hettich R.L."/>
            <person name="Lipton M.S."/>
            <person name="Williams K.H."/>
            <person name="Long P.E."/>
            <person name="Banfield J.F."/>
        </authorList>
    </citation>
    <scope>NUCLEOTIDE SEQUENCE [LARGE SCALE GENOMIC DNA]</scope>
</reference>
<proteinExistence type="predicted"/>
<dbReference type="InterPro" id="IPR004513">
    <property type="entry name" value="FtsX"/>
</dbReference>
<dbReference type="GO" id="GO:0016020">
    <property type="term" value="C:membrane"/>
    <property type="evidence" value="ECO:0007669"/>
    <property type="project" value="InterPro"/>
</dbReference>
<comment type="caution">
    <text evidence="2">The sequence shown here is derived from an EMBL/GenBank/DDBJ whole genome shotgun (WGS) entry which is preliminary data.</text>
</comment>
<protein>
    <recommendedName>
        <fullName evidence="3">Cell division protein FtsX</fullName>
    </recommendedName>
</protein>
<dbReference type="AlphaFoldDB" id="K1XI92"/>
<dbReference type="PANTHER" id="PTHR47755">
    <property type="entry name" value="CELL DIVISION PROTEIN FTSX"/>
    <property type="match status" value="1"/>
</dbReference>
<evidence type="ECO:0000313" key="2">
    <source>
        <dbReference type="EMBL" id="EKD24867.1"/>
    </source>
</evidence>
<dbReference type="PANTHER" id="PTHR47755:SF1">
    <property type="entry name" value="CELL DIVISION PROTEIN FTSX"/>
    <property type="match status" value="1"/>
</dbReference>
<keyword evidence="1" id="KW-1133">Transmembrane helix</keyword>
<dbReference type="GO" id="GO:0051301">
    <property type="term" value="P:cell division"/>
    <property type="evidence" value="ECO:0007669"/>
    <property type="project" value="InterPro"/>
</dbReference>
<accession>K1XI92</accession>
<keyword evidence="1" id="KW-0812">Transmembrane</keyword>
<feature type="transmembrane region" description="Helical" evidence="1">
    <location>
        <begin position="21"/>
        <end position="45"/>
    </location>
</feature>
<name>K1XI92_9BACT</name>
<organism evidence="2">
    <name type="scientific">uncultured bacterium</name>
    <name type="common">gcode 4</name>
    <dbReference type="NCBI Taxonomy" id="1234023"/>
    <lineage>
        <taxon>Bacteria</taxon>
        <taxon>environmental samples</taxon>
    </lineage>
</organism>